<evidence type="ECO:0000313" key="3">
    <source>
        <dbReference type="Proteomes" id="UP000220639"/>
    </source>
</evidence>
<accession>A0A285B697</accession>
<dbReference type="InterPro" id="IPR002789">
    <property type="entry name" value="HerA_central"/>
</dbReference>
<dbReference type="AlphaFoldDB" id="A0A285B697"/>
<dbReference type="PANTHER" id="PTHR42957:SF1">
    <property type="entry name" value="HELICASE MJ1565-RELATED"/>
    <property type="match status" value="1"/>
</dbReference>
<name>A0A285B697_9ENTR</name>
<feature type="domain" description="Helicase HerA central" evidence="1">
    <location>
        <begin position="157"/>
        <end position="313"/>
    </location>
</feature>
<evidence type="ECO:0000313" key="2">
    <source>
        <dbReference type="EMBL" id="SNU36398.1"/>
    </source>
</evidence>
<protein>
    <recommendedName>
        <fullName evidence="1">Helicase HerA central domain-containing protein</fullName>
    </recommendedName>
</protein>
<dbReference type="PANTHER" id="PTHR42957">
    <property type="entry name" value="HELICASE MJ1565-RELATED"/>
    <property type="match status" value="1"/>
</dbReference>
<dbReference type="SUPFAM" id="SSF52540">
    <property type="entry name" value="P-loop containing nucleoside triphosphate hydrolases"/>
    <property type="match status" value="1"/>
</dbReference>
<dbReference type="Pfam" id="PF01935">
    <property type="entry name" value="DUF87"/>
    <property type="match status" value="1"/>
</dbReference>
<proteinExistence type="predicted"/>
<sequence>MFSEEITVEQEFIHEEAVLRVGEVCEVSGRTISILVDKNKNLSDLFFRGKVLKNVSVGGFIEIKKGFMSLIGKIEAEKILEEKNPLGSGAESIRFRRYLTVSLSGYVDRNGHFTVGTRELPLIGNEAFIVTEEIIQLIHQIVRAQTCAITFARTDLEDIDITLPVSGLLNSHIAIFGNTGSGKSNTLASLYKHGYAALSEMLKESFQSKCKFILFDFNGEYGADECITSEKIVYNLSTYNDQGDKIPMPEGVLLEHEILSVLTDATDKTQKPFLRRVLELKSAVHRSDAPIDFFRNILKKKIRETLCGSDKTRCDALLDLFRPIFNDHEHMTSDLEFHFGRKVWFNNTGRFFDSPEDTEHSNLFRLAESYEFPNDVIESLLGFMYLQLILEFLSGRSNPEHIAPVVNRMSANRKDIRKVFDTNGNRDFWGNSNFVVINLNMVNLTMKKTLPLLLAKWAYADKKAGDPYSTLSLIIDEAHNILSNTSFRETESWKDYRLETFEEIIKEGRKFGVFVTLSSQRPNDISSTIISQAHNYFIHRLINQNDLYAIEKSVSYIDRLTEESIPTLSTGTCIFSGVVCPMPLKLRINELEIHHSPHSSTITFEEISLL</sequence>
<dbReference type="Gene3D" id="3.40.50.300">
    <property type="entry name" value="P-loop containing nucleotide triphosphate hydrolases"/>
    <property type="match status" value="2"/>
</dbReference>
<dbReference type="CDD" id="cd01127">
    <property type="entry name" value="TrwB_TraG_TraD_VirD4"/>
    <property type="match status" value="1"/>
</dbReference>
<gene>
    <name evidence="2" type="ORF">KOSB73_270298</name>
</gene>
<reference evidence="3" key="1">
    <citation type="submission" date="2017-08" db="EMBL/GenBank/DDBJ databases">
        <authorList>
            <person name="Brisse S."/>
        </authorList>
    </citation>
    <scope>NUCLEOTIDE SEQUENCE [LARGE SCALE GENOMIC DNA]</scope>
    <source>
        <strain evidence="3">06D021</strain>
    </source>
</reference>
<organism evidence="2 3">
    <name type="scientific">Klebsiella grimontii</name>
    <dbReference type="NCBI Taxonomy" id="2058152"/>
    <lineage>
        <taxon>Bacteria</taxon>
        <taxon>Pseudomonadati</taxon>
        <taxon>Pseudomonadota</taxon>
        <taxon>Gammaproteobacteria</taxon>
        <taxon>Enterobacterales</taxon>
        <taxon>Enterobacteriaceae</taxon>
        <taxon>Klebsiella/Raoultella group</taxon>
        <taxon>Klebsiella</taxon>
    </lineage>
</organism>
<dbReference type="EMBL" id="FZTC01000020">
    <property type="protein sequence ID" value="SNU36398.1"/>
    <property type="molecule type" value="Genomic_DNA"/>
</dbReference>
<dbReference type="InterPro" id="IPR027417">
    <property type="entry name" value="P-loop_NTPase"/>
</dbReference>
<evidence type="ECO:0000259" key="1">
    <source>
        <dbReference type="Pfam" id="PF01935"/>
    </source>
</evidence>
<dbReference type="Proteomes" id="UP000220639">
    <property type="component" value="Unassembled WGS sequence"/>
</dbReference>
<dbReference type="InterPro" id="IPR008571">
    <property type="entry name" value="HerA-like"/>
</dbReference>